<dbReference type="CDD" id="cd00054">
    <property type="entry name" value="EGF_CA"/>
    <property type="match status" value="1"/>
</dbReference>
<dbReference type="SUPFAM" id="SSF57196">
    <property type="entry name" value="EGF/Laminin"/>
    <property type="match status" value="1"/>
</dbReference>
<evidence type="ECO:0000259" key="6">
    <source>
        <dbReference type="PROSITE" id="PS50026"/>
    </source>
</evidence>
<dbReference type="SMART" id="SM00179">
    <property type="entry name" value="EGF_CA"/>
    <property type="match status" value="1"/>
</dbReference>
<dbReference type="Gene3D" id="2.10.25.10">
    <property type="entry name" value="Laminin"/>
    <property type="match status" value="1"/>
</dbReference>
<dbReference type="CDD" id="cd00037">
    <property type="entry name" value="CLECT"/>
    <property type="match status" value="1"/>
</dbReference>
<dbReference type="InterPro" id="IPR000152">
    <property type="entry name" value="EGF-type_Asp/Asn_hydroxyl_site"/>
</dbReference>
<evidence type="ECO:0000256" key="3">
    <source>
        <dbReference type="ARBA" id="ARBA00022737"/>
    </source>
</evidence>
<organism evidence="8 9">
    <name type="scientific">Lingula anatina</name>
    <name type="common">Brachiopod</name>
    <name type="synonym">Lingula unguis</name>
    <dbReference type="NCBI Taxonomy" id="7574"/>
    <lineage>
        <taxon>Eukaryota</taxon>
        <taxon>Metazoa</taxon>
        <taxon>Spiralia</taxon>
        <taxon>Lophotrochozoa</taxon>
        <taxon>Brachiopoda</taxon>
        <taxon>Linguliformea</taxon>
        <taxon>Lingulata</taxon>
        <taxon>Lingulida</taxon>
        <taxon>Linguloidea</taxon>
        <taxon>Lingulidae</taxon>
        <taxon>Lingula</taxon>
    </lineage>
</organism>
<dbReference type="Pfam" id="PF12947">
    <property type="entry name" value="EGF_3"/>
    <property type="match status" value="1"/>
</dbReference>
<dbReference type="PROSITE" id="PS01186">
    <property type="entry name" value="EGF_2"/>
    <property type="match status" value="1"/>
</dbReference>
<evidence type="ECO:0000313" key="8">
    <source>
        <dbReference type="Proteomes" id="UP000085678"/>
    </source>
</evidence>
<feature type="domain" description="EGF-like" evidence="6">
    <location>
        <begin position="3"/>
        <end position="43"/>
    </location>
</feature>
<dbReference type="GeneID" id="106180030"/>
<dbReference type="Gene3D" id="3.10.100.10">
    <property type="entry name" value="Mannose-Binding Protein A, subunit A"/>
    <property type="match status" value="1"/>
</dbReference>
<dbReference type="PROSITE" id="PS00010">
    <property type="entry name" value="ASX_HYDROXYL"/>
    <property type="match status" value="1"/>
</dbReference>
<feature type="domain" description="C-type lectin" evidence="7">
    <location>
        <begin position="52"/>
        <end position="168"/>
    </location>
</feature>
<dbReference type="InterPro" id="IPR050828">
    <property type="entry name" value="C-type_lectin/matrix_domain"/>
</dbReference>
<dbReference type="PANTHER" id="PTHR45710:SF26">
    <property type="entry name" value="RH26557P"/>
    <property type="match status" value="1"/>
</dbReference>
<keyword evidence="8" id="KW-1185">Reference proteome</keyword>
<dbReference type="GO" id="GO:0005509">
    <property type="term" value="F:calcium ion binding"/>
    <property type="evidence" value="ECO:0007669"/>
    <property type="project" value="InterPro"/>
</dbReference>
<reference evidence="9" key="1">
    <citation type="submission" date="2025-08" db="UniProtKB">
        <authorList>
            <consortium name="RefSeq"/>
        </authorList>
    </citation>
    <scope>IDENTIFICATION</scope>
    <source>
        <tissue evidence="9">Gonads</tissue>
    </source>
</reference>
<dbReference type="SUPFAM" id="SSF56436">
    <property type="entry name" value="C-type lectin-like"/>
    <property type="match status" value="1"/>
</dbReference>
<dbReference type="KEGG" id="lak:106180030"/>
<dbReference type="InterPro" id="IPR016186">
    <property type="entry name" value="C-type_lectin-like/link_sf"/>
</dbReference>
<dbReference type="PROSITE" id="PS50026">
    <property type="entry name" value="EGF_3"/>
    <property type="match status" value="1"/>
</dbReference>
<keyword evidence="3" id="KW-0677">Repeat</keyword>
<dbReference type="AlphaFoldDB" id="A0A1S3KA18"/>
<evidence type="ECO:0000256" key="5">
    <source>
        <dbReference type="PROSITE-ProRule" id="PRU00076"/>
    </source>
</evidence>
<proteinExistence type="predicted"/>
<keyword evidence="2" id="KW-0732">Signal</keyword>
<evidence type="ECO:0000256" key="4">
    <source>
        <dbReference type="ARBA" id="ARBA00023157"/>
    </source>
</evidence>
<evidence type="ECO:0000313" key="9">
    <source>
        <dbReference type="RefSeq" id="XP_013419347.1"/>
    </source>
</evidence>
<dbReference type="RefSeq" id="XP_013419347.1">
    <property type="nucleotide sequence ID" value="XM_013563893.1"/>
</dbReference>
<accession>A0A1S3KA18</accession>
<evidence type="ECO:0000259" key="7">
    <source>
        <dbReference type="PROSITE" id="PS50041"/>
    </source>
</evidence>
<name>A0A1S3KA18_LINAN</name>
<dbReference type="InterPro" id="IPR024731">
    <property type="entry name" value="NELL2-like_EGF"/>
</dbReference>
<evidence type="ECO:0000256" key="2">
    <source>
        <dbReference type="ARBA" id="ARBA00022729"/>
    </source>
</evidence>
<dbReference type="InParanoid" id="A0A1S3KA18"/>
<dbReference type="InterPro" id="IPR001881">
    <property type="entry name" value="EGF-like_Ca-bd_dom"/>
</dbReference>
<dbReference type="InterPro" id="IPR000742">
    <property type="entry name" value="EGF"/>
</dbReference>
<dbReference type="PROSITE" id="PS50041">
    <property type="entry name" value="C_TYPE_LECTIN_2"/>
    <property type="match status" value="1"/>
</dbReference>
<dbReference type="SMART" id="SM00034">
    <property type="entry name" value="CLECT"/>
    <property type="match status" value="1"/>
</dbReference>
<keyword evidence="1 5" id="KW-0245">EGF-like domain</keyword>
<protein>
    <submittedName>
        <fullName evidence="9">C-type lectin BfL-2</fullName>
    </submittedName>
</protein>
<dbReference type="Proteomes" id="UP000085678">
    <property type="component" value="Unplaced"/>
</dbReference>
<evidence type="ECO:0000256" key="1">
    <source>
        <dbReference type="ARBA" id="ARBA00022536"/>
    </source>
</evidence>
<dbReference type="Pfam" id="PF00059">
    <property type="entry name" value="Lectin_C"/>
    <property type="match status" value="1"/>
</dbReference>
<dbReference type="InterPro" id="IPR001304">
    <property type="entry name" value="C-type_lectin-like"/>
</dbReference>
<dbReference type="SMART" id="SM00181">
    <property type="entry name" value="EGF"/>
    <property type="match status" value="1"/>
</dbReference>
<sequence length="177" mass="20120">MTYIDECKDGLSSCHQNASCINTPGNYACLCNAGFTGDGQWCAVCPREFREFNNSCYQYVSAGQGWANASNTCTAQGGHLATITSEDEKAVLVEFLAEHAHPSERVWVGAKYYDDKWHWVTGEDFQVDHFYVGQRVPYRPKYQYMFICVASQFWCNGPQNATQPFICEAERQDRHPQ</sequence>
<dbReference type="FunFam" id="2.10.25.10:FF:000038">
    <property type="entry name" value="Fibrillin 2"/>
    <property type="match status" value="1"/>
</dbReference>
<dbReference type="OrthoDB" id="6162243at2759"/>
<gene>
    <name evidence="9" type="primary">LOC106180030</name>
</gene>
<keyword evidence="4" id="KW-1015">Disulfide bond</keyword>
<comment type="caution">
    <text evidence="5">Lacks conserved residue(s) required for the propagation of feature annotation.</text>
</comment>
<dbReference type="PANTHER" id="PTHR45710">
    <property type="entry name" value="C-TYPE LECTIN DOMAIN-CONTAINING PROTEIN 180"/>
    <property type="match status" value="1"/>
</dbReference>
<dbReference type="InterPro" id="IPR016187">
    <property type="entry name" value="CTDL_fold"/>
</dbReference>